<gene>
    <name evidence="2" type="ORF">Adt_01479</name>
</gene>
<organism evidence="2 3">
    <name type="scientific">Abeliophyllum distichum</name>
    <dbReference type="NCBI Taxonomy" id="126358"/>
    <lineage>
        <taxon>Eukaryota</taxon>
        <taxon>Viridiplantae</taxon>
        <taxon>Streptophyta</taxon>
        <taxon>Embryophyta</taxon>
        <taxon>Tracheophyta</taxon>
        <taxon>Spermatophyta</taxon>
        <taxon>Magnoliopsida</taxon>
        <taxon>eudicotyledons</taxon>
        <taxon>Gunneridae</taxon>
        <taxon>Pentapetalae</taxon>
        <taxon>asterids</taxon>
        <taxon>lamiids</taxon>
        <taxon>Lamiales</taxon>
        <taxon>Oleaceae</taxon>
        <taxon>Forsythieae</taxon>
        <taxon>Abeliophyllum</taxon>
    </lineage>
</organism>
<sequence>MVTLTWMWHQGSWIKVVKRHDWILNWVVSGTFADLHQDPGPQHHLARNGRVKVLLNTVPAEAVAEARVPAEVEAGVSLGNKSLWFDMMNPDVLQESATCYEQIGNHLMRVMFHGQISGIPWALSFCLWPWLLHV</sequence>
<evidence type="ECO:0000313" key="2">
    <source>
        <dbReference type="EMBL" id="KAL2540501.1"/>
    </source>
</evidence>
<comment type="caution">
    <text evidence="2">The sequence shown here is derived from an EMBL/GenBank/DDBJ whole genome shotgun (WGS) entry which is preliminary data.</text>
</comment>
<name>A0ABD1VTC1_9LAMI</name>
<reference evidence="3" key="1">
    <citation type="submission" date="2024-07" db="EMBL/GenBank/DDBJ databases">
        <title>Two chromosome-level genome assemblies of Korean endemic species Abeliophyllum distichum and Forsythia ovata (Oleaceae).</title>
        <authorList>
            <person name="Jang H."/>
        </authorList>
    </citation>
    <scope>NUCLEOTIDE SEQUENCE [LARGE SCALE GENOMIC DNA]</scope>
</reference>
<protein>
    <submittedName>
        <fullName evidence="2">Uncharacterized protein</fullName>
    </submittedName>
</protein>
<feature type="transmembrane region" description="Helical" evidence="1">
    <location>
        <begin position="110"/>
        <end position="131"/>
    </location>
</feature>
<evidence type="ECO:0000256" key="1">
    <source>
        <dbReference type="SAM" id="Phobius"/>
    </source>
</evidence>
<keyword evidence="1" id="KW-0812">Transmembrane</keyword>
<accession>A0ABD1VTC1</accession>
<proteinExistence type="predicted"/>
<dbReference type="EMBL" id="JBFOLK010000001">
    <property type="protein sequence ID" value="KAL2540501.1"/>
    <property type="molecule type" value="Genomic_DNA"/>
</dbReference>
<dbReference type="Proteomes" id="UP001604336">
    <property type="component" value="Unassembled WGS sequence"/>
</dbReference>
<keyword evidence="1" id="KW-0472">Membrane</keyword>
<keyword evidence="3" id="KW-1185">Reference proteome</keyword>
<evidence type="ECO:0000313" key="3">
    <source>
        <dbReference type="Proteomes" id="UP001604336"/>
    </source>
</evidence>
<keyword evidence="1" id="KW-1133">Transmembrane helix</keyword>
<dbReference type="AlphaFoldDB" id="A0ABD1VTC1"/>